<proteinExistence type="predicted"/>
<dbReference type="OrthoDB" id="2447803at2759"/>
<dbReference type="SUPFAM" id="SSF81383">
    <property type="entry name" value="F-box domain"/>
    <property type="match status" value="1"/>
</dbReference>
<dbReference type="Gene3D" id="3.80.10.10">
    <property type="entry name" value="Ribonuclease Inhibitor"/>
    <property type="match status" value="1"/>
</dbReference>
<evidence type="ECO:0000259" key="2">
    <source>
        <dbReference type="Pfam" id="PF12937"/>
    </source>
</evidence>
<dbReference type="Proteomes" id="UP000284706">
    <property type="component" value="Unassembled WGS sequence"/>
</dbReference>
<feature type="coiled-coil region" evidence="1">
    <location>
        <begin position="538"/>
        <end position="565"/>
    </location>
</feature>
<feature type="domain" description="F-box" evidence="2">
    <location>
        <begin position="16"/>
        <end position="53"/>
    </location>
</feature>
<keyword evidence="4" id="KW-1185">Reference proteome</keyword>
<comment type="caution">
    <text evidence="3">The sequence shown here is derived from an EMBL/GenBank/DDBJ whole genome shotgun (WGS) entry which is preliminary data.</text>
</comment>
<accession>A0A409WC36</accession>
<gene>
    <name evidence="3" type="ORF">CVT26_004591</name>
</gene>
<reference evidence="3 4" key="1">
    <citation type="journal article" date="2018" name="Evol. Lett.">
        <title>Horizontal gene cluster transfer increased hallucinogenic mushroom diversity.</title>
        <authorList>
            <person name="Reynolds H.T."/>
            <person name="Vijayakumar V."/>
            <person name="Gluck-Thaler E."/>
            <person name="Korotkin H.B."/>
            <person name="Matheny P.B."/>
            <person name="Slot J.C."/>
        </authorList>
    </citation>
    <scope>NUCLEOTIDE SEQUENCE [LARGE SCALE GENOMIC DNA]</scope>
    <source>
        <strain evidence="3 4">SRW20</strain>
    </source>
</reference>
<dbReference type="Gene3D" id="1.20.1280.50">
    <property type="match status" value="1"/>
</dbReference>
<evidence type="ECO:0000313" key="4">
    <source>
        <dbReference type="Proteomes" id="UP000284706"/>
    </source>
</evidence>
<dbReference type="EMBL" id="NHYE01005197">
    <property type="protein sequence ID" value="PPQ76084.1"/>
    <property type="molecule type" value="Genomic_DNA"/>
</dbReference>
<dbReference type="InterPro" id="IPR032675">
    <property type="entry name" value="LRR_dom_sf"/>
</dbReference>
<protein>
    <recommendedName>
        <fullName evidence="2">F-box domain-containing protein</fullName>
    </recommendedName>
</protein>
<organism evidence="3 4">
    <name type="scientific">Gymnopilus dilepis</name>
    <dbReference type="NCBI Taxonomy" id="231916"/>
    <lineage>
        <taxon>Eukaryota</taxon>
        <taxon>Fungi</taxon>
        <taxon>Dikarya</taxon>
        <taxon>Basidiomycota</taxon>
        <taxon>Agaricomycotina</taxon>
        <taxon>Agaricomycetes</taxon>
        <taxon>Agaricomycetidae</taxon>
        <taxon>Agaricales</taxon>
        <taxon>Agaricineae</taxon>
        <taxon>Hymenogastraceae</taxon>
        <taxon>Gymnopilus</taxon>
    </lineage>
</organism>
<sequence length="580" mass="66338">MASNELSRSHRVLRIPELLDMIFGYLDPNSNAVNARVCRRWSDIALDTLWKEVDDLYRLFGLLAPLRVVGPELREEYEFERPPESADWRRFEKYANRVRRLKNYGIPPSGIVLKQSVFDDVARTRTRLNILPNMHTLCWNAPLDTCVMFMHGGVKTLYIFLPMEPQKPSPRPFFQEIAARMPNLTTLDVRSCVPMRDIETEMVELLRALPKLHKVTFPRYYFTTRIAQALSKQEHLGVIEFQYLPEQGFGCSLDVATFNPTLEEGAFPVLWDHSMAVGFDDAARFHNLPYAPANLTMLYIDSNVVERPSSVRNLLSVIAENCQLLQSLALVSVRDASLSYMEDNDFDPDFMISFDHLKPMLKIQGLTSMELVHQYPLSLDRSNIEQIASSWPSIETLILNNEPVYLEKSNLTLEALIPFARHCPKLSQLGLFIDADNIPDIPVDDHTSTSGGSVDYSSLPQFTSLRGLSMGISIISEEQFNRASLFLSHLLPLECRLNCGITWDEATDVIPAVTKAVQERCEIWIRVADLLPVLIRLRKEERERTRQLEDEVKDLRMRVSLMNEQAVLGVKMDVSTCIMI</sequence>
<evidence type="ECO:0000313" key="3">
    <source>
        <dbReference type="EMBL" id="PPQ76084.1"/>
    </source>
</evidence>
<dbReference type="InParanoid" id="A0A409WC36"/>
<dbReference type="InterPro" id="IPR036047">
    <property type="entry name" value="F-box-like_dom_sf"/>
</dbReference>
<evidence type="ECO:0000256" key="1">
    <source>
        <dbReference type="SAM" id="Coils"/>
    </source>
</evidence>
<keyword evidence="1" id="KW-0175">Coiled coil</keyword>
<dbReference type="SUPFAM" id="SSF52047">
    <property type="entry name" value="RNI-like"/>
    <property type="match status" value="1"/>
</dbReference>
<dbReference type="Pfam" id="PF12937">
    <property type="entry name" value="F-box-like"/>
    <property type="match status" value="1"/>
</dbReference>
<dbReference type="STRING" id="231916.A0A409WC36"/>
<name>A0A409WC36_9AGAR</name>
<dbReference type="AlphaFoldDB" id="A0A409WC36"/>
<dbReference type="InterPro" id="IPR001810">
    <property type="entry name" value="F-box_dom"/>
</dbReference>